<dbReference type="Proteomes" id="UP001152622">
    <property type="component" value="Chromosome 4"/>
</dbReference>
<dbReference type="GO" id="GO:0005739">
    <property type="term" value="C:mitochondrion"/>
    <property type="evidence" value="ECO:0007669"/>
    <property type="project" value="TreeGrafter"/>
</dbReference>
<organism evidence="1 2">
    <name type="scientific">Synaphobranchus kaupii</name>
    <name type="common">Kaup's arrowtooth eel</name>
    <dbReference type="NCBI Taxonomy" id="118154"/>
    <lineage>
        <taxon>Eukaryota</taxon>
        <taxon>Metazoa</taxon>
        <taxon>Chordata</taxon>
        <taxon>Craniata</taxon>
        <taxon>Vertebrata</taxon>
        <taxon>Euteleostomi</taxon>
        <taxon>Actinopterygii</taxon>
        <taxon>Neopterygii</taxon>
        <taxon>Teleostei</taxon>
        <taxon>Anguilliformes</taxon>
        <taxon>Synaphobranchidae</taxon>
        <taxon>Synaphobranchus</taxon>
    </lineage>
</organism>
<comment type="caution">
    <text evidence="1">The sequence shown here is derived from an EMBL/GenBank/DDBJ whole genome shotgun (WGS) entry which is preliminary data.</text>
</comment>
<evidence type="ECO:0000313" key="1">
    <source>
        <dbReference type="EMBL" id="KAJ8365775.1"/>
    </source>
</evidence>
<dbReference type="PANTHER" id="PTHR15426">
    <property type="entry name" value="PROTEIN DEPP1"/>
    <property type="match status" value="1"/>
</dbReference>
<reference evidence="1" key="1">
    <citation type="journal article" date="2023" name="Science">
        <title>Genome structures resolve the early diversification of teleost fishes.</title>
        <authorList>
            <person name="Parey E."/>
            <person name="Louis A."/>
            <person name="Montfort J."/>
            <person name="Bouchez O."/>
            <person name="Roques C."/>
            <person name="Iampietro C."/>
            <person name="Lluch J."/>
            <person name="Castinel A."/>
            <person name="Donnadieu C."/>
            <person name="Desvignes T."/>
            <person name="Floi Bucao C."/>
            <person name="Jouanno E."/>
            <person name="Wen M."/>
            <person name="Mejri S."/>
            <person name="Dirks R."/>
            <person name="Jansen H."/>
            <person name="Henkel C."/>
            <person name="Chen W.J."/>
            <person name="Zahm M."/>
            <person name="Cabau C."/>
            <person name="Klopp C."/>
            <person name="Thompson A.W."/>
            <person name="Robinson-Rechavi M."/>
            <person name="Braasch I."/>
            <person name="Lecointre G."/>
            <person name="Bobe J."/>
            <person name="Postlethwait J.H."/>
            <person name="Berthelot C."/>
            <person name="Roest Crollius H."/>
            <person name="Guiguen Y."/>
        </authorList>
    </citation>
    <scope>NUCLEOTIDE SEQUENCE</scope>
    <source>
        <strain evidence="1">WJC10195</strain>
    </source>
</reference>
<keyword evidence="2" id="KW-1185">Reference proteome</keyword>
<dbReference type="EMBL" id="JAINUF010000004">
    <property type="protein sequence ID" value="KAJ8365775.1"/>
    <property type="molecule type" value="Genomic_DNA"/>
</dbReference>
<dbReference type="AlphaFoldDB" id="A0A9Q1FU55"/>
<dbReference type="GO" id="GO:0010506">
    <property type="term" value="P:regulation of autophagy"/>
    <property type="evidence" value="ECO:0007669"/>
    <property type="project" value="TreeGrafter"/>
</dbReference>
<dbReference type="InterPro" id="IPR020133">
    <property type="entry name" value="DEPP"/>
</dbReference>
<evidence type="ECO:0000313" key="2">
    <source>
        <dbReference type="Proteomes" id="UP001152622"/>
    </source>
</evidence>
<sequence length="150" mass="15875">MKPRRLLLSVNLLPTISETHEDTSRVLRPGHHSQSLEDYVASIKELAQPAAFSACAPLLAHSSPGPRLTSFPLAAKHPGSAAPPCATARACKPCLPVTLDNITLTFAADTKRDCSGSLSNARDPLDWLFAQTECGELSLTGNTSAALCLL</sequence>
<proteinExistence type="predicted"/>
<dbReference type="PANTHER" id="PTHR15426:SF6">
    <property type="entry name" value="PROTEIN DEPP1"/>
    <property type="match status" value="1"/>
</dbReference>
<accession>A0A9Q1FU55</accession>
<name>A0A9Q1FU55_SYNKA</name>
<protein>
    <submittedName>
        <fullName evidence="1">Uncharacterized protein</fullName>
    </submittedName>
</protein>
<dbReference type="Pfam" id="PF15343">
    <property type="entry name" value="DEPP"/>
    <property type="match status" value="1"/>
</dbReference>
<gene>
    <name evidence="1" type="ORF">SKAU_G00146060</name>
</gene>
<dbReference type="OrthoDB" id="8916819at2759"/>